<sequence length="275" mass="31268">MMDPELRFLEVRHRNAPIYRDHHAFLLTGRSWVVDPVFLAHPSLVFSWHVRVQWIVHRLQLFVFPKEGGGKKHRSSVPSGLCLGLFRVNANPLGNLPYQKNTVPPNLGCSQLSPAGFHPGIRLITFTWCPRCKSVPVRVRPRQEEEAQLCGSGSWNFGLNICKDCLISGLDWEDCCLERKDRVLQRNDWFLDVTLGQRSCQSSNMEVASGSQFFPDIMGAFGPQKYKHKHKETNIPRLGFLYDTYQFASTHLAAGKASWLLICPIVSLHSPLKGF</sequence>
<gene>
    <name evidence="1" type="ORF">EXN66_Car004079</name>
</gene>
<organism evidence="1 2">
    <name type="scientific">Channa argus</name>
    <name type="common">Northern snakehead</name>
    <name type="synonym">Ophicephalus argus</name>
    <dbReference type="NCBI Taxonomy" id="215402"/>
    <lineage>
        <taxon>Eukaryota</taxon>
        <taxon>Metazoa</taxon>
        <taxon>Chordata</taxon>
        <taxon>Craniata</taxon>
        <taxon>Vertebrata</taxon>
        <taxon>Euteleostomi</taxon>
        <taxon>Actinopterygii</taxon>
        <taxon>Neopterygii</taxon>
        <taxon>Teleostei</taxon>
        <taxon>Neoteleostei</taxon>
        <taxon>Acanthomorphata</taxon>
        <taxon>Anabantaria</taxon>
        <taxon>Anabantiformes</taxon>
        <taxon>Channoidei</taxon>
        <taxon>Channidae</taxon>
        <taxon>Channa</taxon>
    </lineage>
</organism>
<accession>A0A6G1PDU7</accession>
<dbReference type="AlphaFoldDB" id="A0A6G1PDU7"/>
<evidence type="ECO:0000313" key="2">
    <source>
        <dbReference type="Proteomes" id="UP000503349"/>
    </source>
</evidence>
<name>A0A6G1PDU7_CHAAH</name>
<protein>
    <submittedName>
        <fullName evidence="1">Uncharacterized protein</fullName>
    </submittedName>
</protein>
<reference evidence="1 2" key="1">
    <citation type="submission" date="2019-02" db="EMBL/GenBank/DDBJ databases">
        <title>Opniocepnalus argus genome.</title>
        <authorList>
            <person name="Zhou C."/>
            <person name="Xiao S."/>
        </authorList>
    </citation>
    <scope>NUCLEOTIDE SEQUENCE [LARGE SCALE GENOMIC DNA]</scope>
    <source>
        <strain evidence="1">OARG1902GOOAL</strain>
        <tissue evidence="1">Muscle</tissue>
    </source>
</reference>
<reference evidence="2" key="2">
    <citation type="submission" date="2019-02" db="EMBL/GenBank/DDBJ databases">
        <title>Opniocepnalus argus Var Kimnra genome.</title>
        <authorList>
            <person name="Zhou C."/>
            <person name="Xiao S."/>
        </authorList>
    </citation>
    <scope>NUCLEOTIDE SEQUENCE [LARGE SCALE GENOMIC DNA]</scope>
</reference>
<dbReference type="Proteomes" id="UP000503349">
    <property type="component" value="Chromosome 4"/>
</dbReference>
<proteinExistence type="predicted"/>
<dbReference type="EMBL" id="CM015715">
    <property type="protein sequence ID" value="KAF3688407.1"/>
    <property type="molecule type" value="Genomic_DNA"/>
</dbReference>
<keyword evidence="2" id="KW-1185">Reference proteome</keyword>
<evidence type="ECO:0000313" key="1">
    <source>
        <dbReference type="EMBL" id="KAF3688407.1"/>
    </source>
</evidence>